<dbReference type="Proteomes" id="UP001150581">
    <property type="component" value="Unassembled WGS sequence"/>
</dbReference>
<dbReference type="EMBL" id="JANBPG010002350">
    <property type="protein sequence ID" value="KAJ1886100.1"/>
    <property type="molecule type" value="Genomic_DNA"/>
</dbReference>
<accession>A0ACC1I2V4</accession>
<proteinExistence type="predicted"/>
<gene>
    <name evidence="1" type="ORF">LPJ66_009796</name>
</gene>
<keyword evidence="2" id="KW-1185">Reference proteome</keyword>
<evidence type="ECO:0000313" key="2">
    <source>
        <dbReference type="Proteomes" id="UP001150581"/>
    </source>
</evidence>
<evidence type="ECO:0000313" key="1">
    <source>
        <dbReference type="EMBL" id="KAJ1886100.1"/>
    </source>
</evidence>
<reference evidence="1" key="1">
    <citation type="submission" date="2022-07" db="EMBL/GenBank/DDBJ databases">
        <title>Phylogenomic reconstructions and comparative analyses of Kickxellomycotina fungi.</title>
        <authorList>
            <person name="Reynolds N.K."/>
            <person name="Stajich J.E."/>
            <person name="Barry K."/>
            <person name="Grigoriev I.V."/>
            <person name="Crous P."/>
            <person name="Smith M.E."/>
        </authorList>
    </citation>
    <scope>NUCLEOTIDE SEQUENCE</scope>
    <source>
        <strain evidence="1">Benny 63K</strain>
    </source>
</reference>
<sequence length="52" mass="5570">MFDEYKNAITSQMASLSGVSDNIVSSAIEIPKINTHGDLAIAVPRLRVKGNP</sequence>
<feature type="non-terminal residue" evidence="1">
    <location>
        <position position="52"/>
    </location>
</feature>
<organism evidence="1 2">
    <name type="scientific">Kickxella alabastrina</name>
    <dbReference type="NCBI Taxonomy" id="61397"/>
    <lineage>
        <taxon>Eukaryota</taxon>
        <taxon>Fungi</taxon>
        <taxon>Fungi incertae sedis</taxon>
        <taxon>Zoopagomycota</taxon>
        <taxon>Kickxellomycotina</taxon>
        <taxon>Kickxellomycetes</taxon>
        <taxon>Kickxellales</taxon>
        <taxon>Kickxellaceae</taxon>
        <taxon>Kickxella</taxon>
    </lineage>
</organism>
<protein>
    <submittedName>
        <fullName evidence="1">Uncharacterized protein</fullName>
    </submittedName>
</protein>
<name>A0ACC1I2V4_9FUNG</name>
<comment type="caution">
    <text evidence="1">The sequence shown here is derived from an EMBL/GenBank/DDBJ whole genome shotgun (WGS) entry which is preliminary data.</text>
</comment>